<organism evidence="1 2">
    <name type="scientific">Thalassospira xiamenensis M-5 = DSM 17429</name>
    <dbReference type="NCBI Taxonomy" id="1123366"/>
    <lineage>
        <taxon>Bacteria</taxon>
        <taxon>Pseudomonadati</taxon>
        <taxon>Pseudomonadota</taxon>
        <taxon>Alphaproteobacteria</taxon>
        <taxon>Rhodospirillales</taxon>
        <taxon>Thalassospiraceae</taxon>
        <taxon>Thalassospira</taxon>
    </lineage>
</organism>
<dbReference type="Proteomes" id="UP000007127">
    <property type="component" value="Chromosome"/>
</dbReference>
<dbReference type="Pfam" id="PF22499">
    <property type="entry name" value="DUF6990"/>
    <property type="match status" value="1"/>
</dbReference>
<evidence type="ECO:0000313" key="2">
    <source>
        <dbReference type="Proteomes" id="UP000007127"/>
    </source>
</evidence>
<protein>
    <submittedName>
        <fullName evidence="1">Uncharacterized protein</fullName>
    </submittedName>
</protein>
<accession>A0AB72UCG2</accession>
<dbReference type="AlphaFoldDB" id="A0AB72UCG2"/>
<dbReference type="InterPro" id="IPR054259">
    <property type="entry name" value="DUF6990"/>
</dbReference>
<proteinExistence type="predicted"/>
<dbReference type="EMBL" id="CP004388">
    <property type="protein sequence ID" value="AJD51763.1"/>
    <property type="molecule type" value="Genomic_DNA"/>
</dbReference>
<gene>
    <name evidence="1" type="ORF">TH3_08225</name>
</gene>
<evidence type="ECO:0000313" key="1">
    <source>
        <dbReference type="EMBL" id="AJD51763.1"/>
    </source>
</evidence>
<dbReference type="GeneID" id="31927320"/>
<name>A0AB72UCG2_9PROT</name>
<dbReference type="RefSeq" id="WP_007090055.1">
    <property type="nucleotide sequence ID" value="NZ_CP004388.1"/>
</dbReference>
<reference evidence="1 2" key="1">
    <citation type="journal article" date="2012" name="J. Bacteriol.">
        <title>Genome sequence of Thalassospira xiamenensis type strain M-5.</title>
        <authorList>
            <person name="Lai Q."/>
            <person name="Shao Z."/>
        </authorList>
    </citation>
    <scope>NUCLEOTIDE SEQUENCE [LARGE SCALE GENOMIC DNA]</scope>
    <source>
        <strain evidence="1 2">M-5</strain>
    </source>
</reference>
<dbReference type="KEGG" id="txi:TH3_08225"/>
<sequence>MKKDTRTSKFHTIYKVLLIGGWKEHRTDAGRCFAKGMGNEFLVLNLHETFLKDSQNLAANWFLHSDELSKIGQAIFPNKQRTWLPLRAFIEAPQEQEALVSVSDKEEYSAADAEKLICKITAWGQAVDVNRTIQNIANASIPNVGGAQLKYLAALAYVGDFNTLMDYQAAFQKGRRLNFTPMIKPEMIDRAVDIALERA</sequence>